<dbReference type="InterPro" id="IPR036366">
    <property type="entry name" value="PGBDSf"/>
</dbReference>
<dbReference type="InterPro" id="IPR038063">
    <property type="entry name" value="Transpep_catalytic_dom"/>
</dbReference>
<evidence type="ECO:0000256" key="3">
    <source>
        <dbReference type="ARBA" id="ARBA00022960"/>
    </source>
</evidence>
<dbReference type="SUPFAM" id="SSF47090">
    <property type="entry name" value="PGBD-like"/>
    <property type="match status" value="1"/>
</dbReference>
<dbReference type="RefSeq" id="WP_131585505.1">
    <property type="nucleotide sequence ID" value="NZ_SJZJ01000033.1"/>
</dbReference>
<dbReference type="GO" id="GO:0071555">
    <property type="term" value="P:cell wall organization"/>
    <property type="evidence" value="ECO:0007669"/>
    <property type="project" value="UniProtKB-KW"/>
</dbReference>
<evidence type="ECO:0000259" key="7">
    <source>
        <dbReference type="Pfam" id="PF01471"/>
    </source>
</evidence>
<feature type="chain" id="PRO_5020419915" evidence="6">
    <location>
        <begin position="31"/>
        <end position="238"/>
    </location>
</feature>
<keyword evidence="4" id="KW-0573">Peptidoglycan synthesis</keyword>
<feature type="domain" description="Peptidoglycan binding-like" evidence="7">
    <location>
        <begin position="34"/>
        <end position="86"/>
    </location>
</feature>
<dbReference type="AlphaFoldDB" id="A0A4R1BUE4"/>
<evidence type="ECO:0000313" key="9">
    <source>
        <dbReference type="Proteomes" id="UP000295453"/>
    </source>
</evidence>
<evidence type="ECO:0000256" key="4">
    <source>
        <dbReference type="ARBA" id="ARBA00022984"/>
    </source>
</evidence>
<dbReference type="InterPro" id="IPR036365">
    <property type="entry name" value="PGBD-like_sf"/>
</dbReference>
<keyword evidence="3" id="KW-0133">Cell shape</keyword>
<dbReference type="UniPathway" id="UPA00219"/>
<gene>
    <name evidence="8" type="ORF">EPD65_14845</name>
</gene>
<dbReference type="Pfam" id="PF01471">
    <property type="entry name" value="PG_binding_1"/>
    <property type="match status" value="1"/>
</dbReference>
<evidence type="ECO:0000256" key="1">
    <source>
        <dbReference type="ARBA" id="ARBA00004752"/>
    </source>
</evidence>
<protein>
    <submittedName>
        <fullName evidence="8">Peptidoglycan-binding protein</fullName>
    </submittedName>
</protein>
<accession>A0A4R1BUE4</accession>
<dbReference type="GO" id="GO:0016740">
    <property type="term" value="F:transferase activity"/>
    <property type="evidence" value="ECO:0007669"/>
    <property type="project" value="UniProtKB-KW"/>
</dbReference>
<dbReference type="InterPro" id="IPR005490">
    <property type="entry name" value="LD_TPept_cat_dom"/>
</dbReference>
<dbReference type="Proteomes" id="UP000295453">
    <property type="component" value="Unassembled WGS sequence"/>
</dbReference>
<dbReference type="GO" id="GO:0009252">
    <property type="term" value="P:peptidoglycan biosynthetic process"/>
    <property type="evidence" value="ECO:0007669"/>
    <property type="project" value="UniProtKB-UniPathway"/>
</dbReference>
<keyword evidence="5" id="KW-0961">Cell wall biogenesis/degradation</keyword>
<evidence type="ECO:0000256" key="6">
    <source>
        <dbReference type="SAM" id="SignalP"/>
    </source>
</evidence>
<dbReference type="OrthoDB" id="3815425at2"/>
<feature type="signal peptide" evidence="6">
    <location>
        <begin position="1"/>
        <end position="30"/>
    </location>
</feature>
<dbReference type="SUPFAM" id="SSF141523">
    <property type="entry name" value="L,D-transpeptidase catalytic domain-like"/>
    <property type="match status" value="1"/>
</dbReference>
<dbReference type="Gene3D" id="1.10.101.10">
    <property type="entry name" value="PGBD-like superfamily/PGBD"/>
    <property type="match status" value="1"/>
</dbReference>
<dbReference type="Gene3D" id="2.40.440.10">
    <property type="entry name" value="L,D-transpeptidase catalytic domain-like"/>
    <property type="match status" value="1"/>
</dbReference>
<dbReference type="EMBL" id="SJZJ01000033">
    <property type="protein sequence ID" value="TCJ21519.1"/>
    <property type="molecule type" value="Genomic_DNA"/>
</dbReference>
<dbReference type="CDD" id="cd16913">
    <property type="entry name" value="YkuD_like"/>
    <property type="match status" value="1"/>
</dbReference>
<evidence type="ECO:0000313" key="8">
    <source>
        <dbReference type="EMBL" id="TCJ21519.1"/>
    </source>
</evidence>
<dbReference type="InterPro" id="IPR002477">
    <property type="entry name" value="Peptidoglycan-bd-like"/>
</dbReference>
<sequence length="238" mass="25604">MAHLGSTLTTLAIAALTLGATIATAPPAAAARTVVTAQRLLNDAGCDAGAADGAYGTRSKAAVTKFQAANRLAQTATLDAATWSRLEATTKVRCDRRPVPASSGSGRRIVLSRTQNYVWLVRDDGTVRWQGGVIDNPSVWRAGTYRTGSACGRAAHILNNSDYSKTLWLQHYTRVQTGLCGVGFHRVPIHKSDGTQIHPDWYLGTNLKESHGCIRVSDRTSREIWDFSQSAVKVVVLS</sequence>
<evidence type="ECO:0000256" key="2">
    <source>
        <dbReference type="ARBA" id="ARBA00022679"/>
    </source>
</evidence>
<organism evidence="8 9">
    <name type="scientific">Nocardioides jejuensis</name>
    <dbReference type="NCBI Taxonomy" id="2502782"/>
    <lineage>
        <taxon>Bacteria</taxon>
        <taxon>Bacillati</taxon>
        <taxon>Actinomycetota</taxon>
        <taxon>Actinomycetes</taxon>
        <taxon>Propionibacteriales</taxon>
        <taxon>Nocardioidaceae</taxon>
        <taxon>Nocardioides</taxon>
    </lineage>
</organism>
<comment type="caution">
    <text evidence="8">The sequence shown here is derived from an EMBL/GenBank/DDBJ whole genome shotgun (WGS) entry which is preliminary data.</text>
</comment>
<evidence type="ECO:0000256" key="5">
    <source>
        <dbReference type="ARBA" id="ARBA00023316"/>
    </source>
</evidence>
<keyword evidence="2" id="KW-0808">Transferase</keyword>
<name>A0A4R1BUE4_9ACTN</name>
<dbReference type="GO" id="GO:0008360">
    <property type="term" value="P:regulation of cell shape"/>
    <property type="evidence" value="ECO:0007669"/>
    <property type="project" value="UniProtKB-KW"/>
</dbReference>
<reference evidence="8 9" key="1">
    <citation type="submission" date="2019-03" db="EMBL/GenBank/DDBJ databases">
        <authorList>
            <person name="Kim M.K.M."/>
        </authorList>
    </citation>
    <scope>NUCLEOTIDE SEQUENCE [LARGE SCALE GENOMIC DNA]</scope>
    <source>
        <strain evidence="8 9">18JY15-6</strain>
    </source>
</reference>
<keyword evidence="9" id="KW-1185">Reference proteome</keyword>
<proteinExistence type="predicted"/>
<comment type="pathway">
    <text evidence="1">Cell wall biogenesis; peptidoglycan biosynthesis.</text>
</comment>
<keyword evidence="6" id="KW-0732">Signal</keyword>